<dbReference type="STRING" id="1312852.EG19_05395"/>
<keyword evidence="5" id="KW-0269">Exonuclease</keyword>
<feature type="domain" description="Metallo-beta-lactamase" evidence="7">
    <location>
        <begin position="15"/>
        <end position="203"/>
    </location>
</feature>
<dbReference type="GO" id="GO:0003723">
    <property type="term" value="F:RNA binding"/>
    <property type="evidence" value="ECO:0007669"/>
    <property type="project" value="UniProtKB-KW"/>
</dbReference>
<keyword evidence="9" id="KW-1185">Reference proteome</keyword>
<dbReference type="InterPro" id="IPR055132">
    <property type="entry name" value="RNase_J_b_CASP"/>
</dbReference>
<evidence type="ECO:0000256" key="5">
    <source>
        <dbReference type="ARBA" id="ARBA00022839"/>
    </source>
</evidence>
<dbReference type="Pfam" id="PF22505">
    <property type="entry name" value="RNase_J_b_CASP"/>
    <property type="match status" value="1"/>
</dbReference>
<dbReference type="PANTHER" id="PTHR43694:SF1">
    <property type="entry name" value="RIBONUCLEASE J"/>
    <property type="match status" value="1"/>
</dbReference>
<dbReference type="SMART" id="SM00849">
    <property type="entry name" value="Lactamase_B"/>
    <property type="match status" value="1"/>
</dbReference>
<keyword evidence="1" id="KW-0540">Nuclease</keyword>
<dbReference type="InterPro" id="IPR001279">
    <property type="entry name" value="Metallo-B-lactamas"/>
</dbReference>
<organism evidence="8 9">
    <name type="scientific">Thermoanaerobaculum aquaticum</name>
    <dbReference type="NCBI Taxonomy" id="1312852"/>
    <lineage>
        <taxon>Bacteria</taxon>
        <taxon>Pseudomonadati</taxon>
        <taxon>Acidobacteriota</taxon>
        <taxon>Thermoanaerobaculia</taxon>
        <taxon>Thermoanaerobaculales</taxon>
        <taxon>Thermoanaerobaculaceae</taxon>
        <taxon>Thermoanaerobaculum</taxon>
    </lineage>
</organism>
<evidence type="ECO:0000256" key="3">
    <source>
        <dbReference type="ARBA" id="ARBA00022801"/>
    </source>
</evidence>
<dbReference type="GO" id="GO:0004527">
    <property type="term" value="F:exonuclease activity"/>
    <property type="evidence" value="ECO:0007669"/>
    <property type="project" value="UniProtKB-KW"/>
</dbReference>
<dbReference type="GO" id="GO:0046872">
    <property type="term" value="F:metal ion binding"/>
    <property type="evidence" value="ECO:0007669"/>
    <property type="project" value="UniProtKB-KW"/>
</dbReference>
<protein>
    <recommendedName>
        <fullName evidence="7">Metallo-beta-lactamase domain-containing protein</fullName>
    </recommendedName>
</protein>
<comment type="caution">
    <text evidence="8">The sequence shown here is derived from an EMBL/GenBank/DDBJ whole genome shotgun (WGS) entry which is preliminary data.</text>
</comment>
<dbReference type="Pfam" id="PF07521">
    <property type="entry name" value="RMMBL"/>
    <property type="match status" value="1"/>
</dbReference>
<keyword evidence="4" id="KW-0862">Zinc</keyword>
<dbReference type="Gene3D" id="3.40.50.10710">
    <property type="entry name" value="Metallo-hydrolase/oxidoreductase"/>
    <property type="match status" value="1"/>
</dbReference>
<evidence type="ECO:0000256" key="2">
    <source>
        <dbReference type="ARBA" id="ARBA00022723"/>
    </source>
</evidence>
<dbReference type="AlphaFoldDB" id="A0A062XZS7"/>
<dbReference type="Pfam" id="PF00753">
    <property type="entry name" value="Lactamase_B"/>
    <property type="match status" value="1"/>
</dbReference>
<dbReference type="Gene3D" id="3.60.15.10">
    <property type="entry name" value="Ribonuclease Z/Hydroxyacylglutathione hydrolase-like"/>
    <property type="match status" value="1"/>
</dbReference>
<keyword evidence="3" id="KW-0378">Hydrolase</keyword>
<dbReference type="PANTHER" id="PTHR43694">
    <property type="entry name" value="RIBONUCLEASE J"/>
    <property type="match status" value="1"/>
</dbReference>
<dbReference type="SUPFAM" id="SSF56281">
    <property type="entry name" value="Metallo-hydrolase/oxidoreductase"/>
    <property type="match status" value="1"/>
</dbReference>
<accession>A0A062XZS7</accession>
<gene>
    <name evidence="8" type="ORF">EG19_05395</name>
</gene>
<sequence length="537" mass="57461">MSLTFWPVGGLGEFGANCLVLDVPSGLRVVLDTGVALGTLEEYGVSYEVPDFAALAGQNPALALLTHAHDDHLKGLPFFAGVFPETPLAASPGTWPWIRRLLEEPREGLKLGGAPLHLDGLRVDALPVSHSIPGSVLLRLQTAWGTVMVATDFRLAPSALGETTDREVLARWGKEGVDVLFLDATNALVAEPPPSEEVVAATLAALVAEAPGAVVAVSFASHAGRFFQLVQAAKAAGKVVIPLGRGIEEMLSVQLGQGTFALPPGVVRSPRELARLPREKLVLVVTGSQGEPTSVFPRLAMDELPVFKLAPGDVVIHAARVIPGNEKRLDHIFDHCVRRGARVVTAHEAPTHASGHAPAPELATVLELLRPRWVVPIHGRLRQLSELQRLARAHGARSLVVENGRVFRYGAGVLEETGELRPVGRLLVDADQETLDSAVVWERRAAAKGGVVVAVAAIPSDPKVPLPNPHIECFGLRLPGINRAHLAAELGGFLRQESSPLAKDPENVRAKMQAWLRSELRKRLGKKPRVVALTVEI</sequence>
<evidence type="ECO:0000256" key="1">
    <source>
        <dbReference type="ARBA" id="ARBA00022722"/>
    </source>
</evidence>
<evidence type="ECO:0000313" key="8">
    <source>
        <dbReference type="EMBL" id="KDA53636.1"/>
    </source>
</evidence>
<evidence type="ECO:0000256" key="6">
    <source>
        <dbReference type="ARBA" id="ARBA00022884"/>
    </source>
</evidence>
<dbReference type="RefSeq" id="WP_038049498.1">
    <property type="nucleotide sequence ID" value="NZ_JMFG01000020.1"/>
</dbReference>
<dbReference type="InterPro" id="IPR042173">
    <property type="entry name" value="RNase_J_2"/>
</dbReference>
<evidence type="ECO:0000256" key="4">
    <source>
        <dbReference type="ARBA" id="ARBA00022833"/>
    </source>
</evidence>
<evidence type="ECO:0000313" key="9">
    <source>
        <dbReference type="Proteomes" id="UP000027284"/>
    </source>
</evidence>
<reference evidence="8 9" key="1">
    <citation type="submission" date="2014-04" db="EMBL/GenBank/DDBJ databases">
        <title>The Genome Sequence of Thermoanaerobaculum aquaticum MP-01, The First Cultivated Group 23 Acidobacterium.</title>
        <authorList>
            <person name="Stamps B.W."/>
            <person name="Losey N.A."/>
            <person name="Lawson P.A."/>
            <person name="Stevenson B.S."/>
        </authorList>
    </citation>
    <scope>NUCLEOTIDE SEQUENCE [LARGE SCALE GENOMIC DNA]</scope>
    <source>
        <strain evidence="8 9">MP-01</strain>
    </source>
</reference>
<dbReference type="OrthoDB" id="9758375at2"/>
<keyword evidence="2" id="KW-0479">Metal-binding</keyword>
<name>A0A062XZS7_9BACT</name>
<proteinExistence type="predicted"/>
<keyword evidence="6" id="KW-0694">RNA-binding</keyword>
<dbReference type="EMBL" id="JMFG01000020">
    <property type="protein sequence ID" value="KDA53636.1"/>
    <property type="molecule type" value="Genomic_DNA"/>
</dbReference>
<evidence type="ECO:0000259" key="7">
    <source>
        <dbReference type="SMART" id="SM00849"/>
    </source>
</evidence>
<dbReference type="InterPro" id="IPR036866">
    <property type="entry name" value="RibonucZ/Hydroxyglut_hydro"/>
</dbReference>
<dbReference type="InterPro" id="IPR011108">
    <property type="entry name" value="RMMBL"/>
</dbReference>
<dbReference type="Proteomes" id="UP000027284">
    <property type="component" value="Unassembled WGS sequence"/>
</dbReference>